<dbReference type="STRING" id="4232.A0A251TZE3"/>
<reference evidence="3" key="1">
    <citation type="journal article" date="2017" name="Nature">
        <title>The sunflower genome provides insights into oil metabolism, flowering and Asterid evolution.</title>
        <authorList>
            <person name="Badouin H."/>
            <person name="Gouzy J."/>
            <person name="Grassa C.J."/>
            <person name="Murat F."/>
            <person name="Staton S.E."/>
            <person name="Cottret L."/>
            <person name="Lelandais-Briere C."/>
            <person name="Owens G.L."/>
            <person name="Carrere S."/>
            <person name="Mayjonade B."/>
            <person name="Legrand L."/>
            <person name="Gill N."/>
            <person name="Kane N.C."/>
            <person name="Bowers J.E."/>
            <person name="Hubner S."/>
            <person name="Bellec A."/>
            <person name="Berard A."/>
            <person name="Berges H."/>
            <person name="Blanchet N."/>
            <person name="Boniface M.C."/>
            <person name="Brunel D."/>
            <person name="Catrice O."/>
            <person name="Chaidir N."/>
            <person name="Claudel C."/>
            <person name="Donnadieu C."/>
            <person name="Faraut T."/>
            <person name="Fievet G."/>
            <person name="Helmstetter N."/>
            <person name="King M."/>
            <person name="Knapp S.J."/>
            <person name="Lai Z."/>
            <person name="Le Paslier M.C."/>
            <person name="Lippi Y."/>
            <person name="Lorenzon L."/>
            <person name="Mandel J.R."/>
            <person name="Marage G."/>
            <person name="Marchand G."/>
            <person name="Marquand E."/>
            <person name="Bret-Mestries E."/>
            <person name="Morien E."/>
            <person name="Nambeesan S."/>
            <person name="Nguyen T."/>
            <person name="Pegot-Espagnet P."/>
            <person name="Pouilly N."/>
            <person name="Raftis F."/>
            <person name="Sallet E."/>
            <person name="Schiex T."/>
            <person name="Thomas J."/>
            <person name="Vandecasteele C."/>
            <person name="Vares D."/>
            <person name="Vear F."/>
            <person name="Vautrin S."/>
            <person name="Crespi M."/>
            <person name="Mangin B."/>
            <person name="Burke J.M."/>
            <person name="Salse J."/>
            <person name="Munos S."/>
            <person name="Vincourt P."/>
            <person name="Rieseberg L.H."/>
            <person name="Langlade N.B."/>
        </authorList>
    </citation>
    <scope>NUCLEOTIDE SEQUENCE [LARGE SCALE GENOMIC DNA]</scope>
    <source>
        <strain evidence="3">cv. SF193</strain>
    </source>
</reference>
<evidence type="ECO:0000313" key="3">
    <source>
        <dbReference type="Proteomes" id="UP000215914"/>
    </source>
</evidence>
<dbReference type="EMBL" id="CM007898">
    <property type="protein sequence ID" value="OTG15952.1"/>
    <property type="molecule type" value="Genomic_DNA"/>
</dbReference>
<dbReference type="FunCoup" id="A0A251TZE3">
    <property type="interactions" value="15"/>
</dbReference>
<name>A0A251TZE3_HELAN</name>
<gene>
    <name evidence="2" type="ORF">HannXRQ_Chr09g0266101</name>
</gene>
<evidence type="ECO:0000313" key="2">
    <source>
        <dbReference type="EMBL" id="OTG15952.1"/>
    </source>
</evidence>
<protein>
    <submittedName>
        <fullName evidence="2">Uncharacterized protein</fullName>
    </submittedName>
</protein>
<dbReference type="Proteomes" id="UP000215914">
    <property type="component" value="Chromosome 9"/>
</dbReference>
<feature type="region of interest" description="Disordered" evidence="1">
    <location>
        <begin position="138"/>
        <end position="172"/>
    </location>
</feature>
<proteinExistence type="predicted"/>
<dbReference type="PANTHER" id="PTHR33264:SF6">
    <property type="entry name" value="OS01G0638800 PROTEIN"/>
    <property type="match status" value="1"/>
</dbReference>
<dbReference type="InParanoid" id="A0A251TZE3"/>
<sequence length="203" mass="22566">MSDESVICCGFHDLIWFWTYEASLARFKIPQRFKIPMGKEVNNCPCELSPRNAAAAAAGVTRRRKHGHPVEVTGTGDQEVGCSGKSCRSCTAAVIADCVAVCCCPCAVVNIFTLTFFKLPWMMGRKCLGLGNKKKKKLKHNEKEKGQSVMSRKDEGLETKSESLVAEEEKEEEGARFEAEKVWLELYKVDQLGFGRVSFTGTE</sequence>
<dbReference type="AlphaFoldDB" id="A0A251TZE3"/>
<keyword evidence="3" id="KW-1185">Reference proteome</keyword>
<evidence type="ECO:0000256" key="1">
    <source>
        <dbReference type="SAM" id="MobiDB-lite"/>
    </source>
</evidence>
<accession>A0A251TZE3</accession>
<feature type="compositionally biased region" description="Basic and acidic residues" evidence="1">
    <location>
        <begin position="141"/>
        <end position="161"/>
    </location>
</feature>
<organism evidence="2 3">
    <name type="scientific">Helianthus annuus</name>
    <name type="common">Common sunflower</name>
    <dbReference type="NCBI Taxonomy" id="4232"/>
    <lineage>
        <taxon>Eukaryota</taxon>
        <taxon>Viridiplantae</taxon>
        <taxon>Streptophyta</taxon>
        <taxon>Embryophyta</taxon>
        <taxon>Tracheophyta</taxon>
        <taxon>Spermatophyta</taxon>
        <taxon>Magnoliopsida</taxon>
        <taxon>eudicotyledons</taxon>
        <taxon>Gunneridae</taxon>
        <taxon>Pentapetalae</taxon>
        <taxon>asterids</taxon>
        <taxon>campanulids</taxon>
        <taxon>Asterales</taxon>
        <taxon>Asteraceae</taxon>
        <taxon>Asteroideae</taxon>
        <taxon>Heliantheae alliance</taxon>
        <taxon>Heliantheae</taxon>
        <taxon>Helianthus</taxon>
    </lineage>
</organism>
<dbReference type="OMA" id="PCELSPR"/>
<dbReference type="PANTHER" id="PTHR33264">
    <property type="entry name" value="EXPRESSED PROTEIN"/>
    <property type="match status" value="1"/>
</dbReference>